<gene>
    <name evidence="2" type="ORF">V1634_04510</name>
</gene>
<dbReference type="Proteomes" id="UP001339911">
    <property type="component" value="Unassembled WGS sequence"/>
</dbReference>
<reference evidence="2 3" key="1">
    <citation type="submission" date="2024-01" db="EMBL/GenBank/DDBJ databases">
        <title>Genome insights into Plantactinospora veratri sp. nov.</title>
        <authorList>
            <person name="Wang L."/>
        </authorList>
    </citation>
    <scope>NUCLEOTIDE SEQUENCE [LARGE SCALE GENOMIC DNA]</scope>
    <source>
        <strain evidence="2 3">NEAU-FHS4</strain>
    </source>
</reference>
<evidence type="ECO:0000313" key="3">
    <source>
        <dbReference type="Proteomes" id="UP001339911"/>
    </source>
</evidence>
<keyword evidence="3" id="KW-1185">Reference proteome</keyword>
<feature type="signal peptide" evidence="1">
    <location>
        <begin position="1"/>
        <end position="26"/>
    </location>
</feature>
<dbReference type="InterPro" id="IPR028994">
    <property type="entry name" value="Integrin_alpha_N"/>
</dbReference>
<proteinExistence type="predicted"/>
<dbReference type="EMBL" id="JAZGQL010000003">
    <property type="protein sequence ID" value="MEE6306095.1"/>
    <property type="molecule type" value="Genomic_DNA"/>
</dbReference>
<keyword evidence="1" id="KW-0732">Signal</keyword>
<organism evidence="2 3">
    <name type="scientific">Plantactinospora veratri</name>
    <dbReference type="NCBI Taxonomy" id="1436122"/>
    <lineage>
        <taxon>Bacteria</taxon>
        <taxon>Bacillati</taxon>
        <taxon>Actinomycetota</taxon>
        <taxon>Actinomycetes</taxon>
        <taxon>Micromonosporales</taxon>
        <taxon>Micromonosporaceae</taxon>
        <taxon>Plantactinospora</taxon>
    </lineage>
</organism>
<dbReference type="RefSeq" id="WP_331206449.1">
    <property type="nucleotide sequence ID" value="NZ_JAZGQL010000003.1"/>
</dbReference>
<name>A0ABU7S820_9ACTN</name>
<dbReference type="Pfam" id="PF17963">
    <property type="entry name" value="Big_9"/>
    <property type="match status" value="1"/>
</dbReference>
<feature type="chain" id="PRO_5047456508" evidence="1">
    <location>
        <begin position="27"/>
        <end position="366"/>
    </location>
</feature>
<evidence type="ECO:0000313" key="2">
    <source>
        <dbReference type="EMBL" id="MEE6306095.1"/>
    </source>
</evidence>
<accession>A0ABU7S820</accession>
<dbReference type="SUPFAM" id="SSF69318">
    <property type="entry name" value="Integrin alpha N-terminal domain"/>
    <property type="match status" value="1"/>
</dbReference>
<sequence length="366" mass="39445">MWKRRIGTVLLATAVIATGAAPPARAAGPGEPILADFNDDSTIDRAVLGAIHPNLCSLVVQYGSAPGVYLPPIAYVYERPGGPIGTNCPDIGTAFDADNDRFDELWLAWSDRVPSDVTYNRLAIDHDFRTITTFTSPLANPLFMATADFTGNGVVTPWAVGPGGYYTSVLTDGVAALGPGRWCSAGTPTARHADFDFDRRADAVLSYTDGCADHGNGVVVVQDNGNIQQLELDPTGRTIWRIQVGQLGDDRFPDIRTQNLTTDEVNYFHGTGTGTFVRGPDANTDSVQLAKVKPVAIDVLANDYASSEARVVITVPPRYGTVRVLSDRRVLYTPRQQHGRTDRFTYQLQGSGGRSSAVVTIRFPSV</sequence>
<comment type="caution">
    <text evidence="2">The sequence shown here is derived from an EMBL/GenBank/DDBJ whole genome shotgun (WGS) entry which is preliminary data.</text>
</comment>
<evidence type="ECO:0000256" key="1">
    <source>
        <dbReference type="SAM" id="SignalP"/>
    </source>
</evidence>
<protein>
    <submittedName>
        <fullName evidence="2">Ig-like domain-containing protein</fullName>
    </submittedName>
</protein>